<dbReference type="Proteomes" id="UP000562352">
    <property type="component" value="Unassembled WGS sequence"/>
</dbReference>
<dbReference type="PANTHER" id="PTHR30289:SF1">
    <property type="entry name" value="PEBP (PHOSPHATIDYLETHANOLAMINE-BINDING PROTEIN) FAMILY PROTEIN"/>
    <property type="match status" value="1"/>
</dbReference>
<organism evidence="3 4">
    <name type="scientific">Planomonospora venezuelensis</name>
    <dbReference type="NCBI Taxonomy" id="1999"/>
    <lineage>
        <taxon>Bacteria</taxon>
        <taxon>Bacillati</taxon>
        <taxon>Actinomycetota</taxon>
        <taxon>Actinomycetes</taxon>
        <taxon>Streptosporangiales</taxon>
        <taxon>Streptosporangiaceae</taxon>
        <taxon>Planomonospora</taxon>
    </lineage>
</organism>
<dbReference type="InterPro" id="IPR036610">
    <property type="entry name" value="PEBP-like_sf"/>
</dbReference>
<sequence length="188" mass="19621">MGQSNTSTRPRRTAAAVAAAALVVVSSGCGLVSGTASAELLQLEPLSVTSPAVRDGGPLPSDYSCHGTVGNPPLRWSRVPDGSKSVAIVADNNNAATGPEVHWVVFDIDPRTAELAEGTVPVGAVEGSATNGKVGYTPPCRRQENYRFTVYALKERVELGKGAPLSETLRSIADKTIAWGRLTATHIE</sequence>
<evidence type="ECO:0000313" key="3">
    <source>
        <dbReference type="EMBL" id="MBB5964254.1"/>
    </source>
</evidence>
<evidence type="ECO:0000256" key="1">
    <source>
        <dbReference type="ARBA" id="ARBA00007120"/>
    </source>
</evidence>
<name>A0A841D6X2_PLAVE</name>
<dbReference type="RefSeq" id="WP_184942960.1">
    <property type="nucleotide sequence ID" value="NZ_BAAAWZ010000001.1"/>
</dbReference>
<dbReference type="EMBL" id="JACHJJ010000011">
    <property type="protein sequence ID" value="MBB5964254.1"/>
    <property type="molecule type" value="Genomic_DNA"/>
</dbReference>
<dbReference type="Gene3D" id="3.90.280.10">
    <property type="entry name" value="PEBP-like"/>
    <property type="match status" value="1"/>
</dbReference>
<comment type="caution">
    <text evidence="3">The sequence shown here is derived from an EMBL/GenBank/DDBJ whole genome shotgun (WGS) entry which is preliminary data.</text>
</comment>
<evidence type="ECO:0000313" key="4">
    <source>
        <dbReference type="Proteomes" id="UP000562352"/>
    </source>
</evidence>
<gene>
    <name evidence="3" type="ORF">FHS22_003538</name>
</gene>
<proteinExistence type="inferred from homology"/>
<feature type="signal peptide" evidence="2">
    <location>
        <begin position="1"/>
        <end position="38"/>
    </location>
</feature>
<dbReference type="SUPFAM" id="SSF49777">
    <property type="entry name" value="PEBP-like"/>
    <property type="match status" value="1"/>
</dbReference>
<keyword evidence="2" id="KW-0732">Signal</keyword>
<reference evidence="3 4" key="1">
    <citation type="submission" date="2020-08" db="EMBL/GenBank/DDBJ databases">
        <title>Genomic Encyclopedia of Type Strains, Phase III (KMG-III): the genomes of soil and plant-associated and newly described type strains.</title>
        <authorList>
            <person name="Whitman W."/>
        </authorList>
    </citation>
    <scope>NUCLEOTIDE SEQUENCE [LARGE SCALE GENOMIC DNA]</scope>
    <source>
        <strain evidence="3 4">CECT 3303</strain>
    </source>
</reference>
<dbReference type="Pfam" id="PF01161">
    <property type="entry name" value="PBP"/>
    <property type="match status" value="1"/>
</dbReference>
<comment type="similarity">
    <text evidence="1">Belongs to the UPF0098 family.</text>
</comment>
<accession>A0A841D6X2</accession>
<evidence type="ECO:0008006" key="5">
    <source>
        <dbReference type="Google" id="ProtNLM"/>
    </source>
</evidence>
<protein>
    <recommendedName>
        <fullName evidence="5">Phospholipid-binding protein, PBP family</fullName>
    </recommendedName>
</protein>
<keyword evidence="4" id="KW-1185">Reference proteome</keyword>
<dbReference type="CDD" id="cd00865">
    <property type="entry name" value="PEBP_bact_arch"/>
    <property type="match status" value="1"/>
</dbReference>
<dbReference type="PANTHER" id="PTHR30289">
    <property type="entry name" value="UNCHARACTERIZED PROTEIN YBCL-RELATED"/>
    <property type="match status" value="1"/>
</dbReference>
<feature type="chain" id="PRO_5032762839" description="Phospholipid-binding protein, PBP family" evidence="2">
    <location>
        <begin position="39"/>
        <end position="188"/>
    </location>
</feature>
<evidence type="ECO:0000256" key="2">
    <source>
        <dbReference type="SAM" id="SignalP"/>
    </source>
</evidence>
<dbReference type="InterPro" id="IPR005247">
    <property type="entry name" value="YbhB_YbcL/LppC-like"/>
</dbReference>
<dbReference type="InterPro" id="IPR008914">
    <property type="entry name" value="PEBP"/>
</dbReference>
<dbReference type="AlphaFoldDB" id="A0A841D6X2"/>